<evidence type="ECO:0000313" key="3">
    <source>
        <dbReference type="Proteomes" id="UP000196475"/>
    </source>
</evidence>
<dbReference type="InterPro" id="IPR001584">
    <property type="entry name" value="Integrase_cat-core"/>
</dbReference>
<proteinExistence type="predicted"/>
<organism evidence="2 3">
    <name type="scientific">Bacillus thermozeamaize</name>
    <dbReference type="NCBI Taxonomy" id="230954"/>
    <lineage>
        <taxon>Bacteria</taxon>
        <taxon>Bacillati</taxon>
        <taxon>Bacillota</taxon>
        <taxon>Bacilli</taxon>
        <taxon>Bacillales</taxon>
        <taxon>Bacillaceae</taxon>
        <taxon>Bacillus</taxon>
    </lineage>
</organism>
<name>A0A1Y3PCR2_9BACI</name>
<dbReference type="EMBL" id="LZRT01000112">
    <property type="protein sequence ID" value="OUM85135.1"/>
    <property type="molecule type" value="Genomic_DNA"/>
</dbReference>
<dbReference type="Pfam" id="PF22483">
    <property type="entry name" value="Mu-transpos_C_2"/>
    <property type="match status" value="1"/>
</dbReference>
<evidence type="ECO:0000259" key="1">
    <source>
        <dbReference type="PROSITE" id="PS50994"/>
    </source>
</evidence>
<reference evidence="3" key="1">
    <citation type="submission" date="2016-06" db="EMBL/GenBank/DDBJ databases">
        <authorList>
            <person name="Nascimento L."/>
            <person name="Pereira R.V."/>
            <person name="Martins L.F."/>
            <person name="Quaggio R.B."/>
            <person name="Silva A.M."/>
            <person name="Setubal J.C."/>
        </authorList>
    </citation>
    <scope>NUCLEOTIDE SEQUENCE [LARGE SCALE GENOMIC DNA]</scope>
</reference>
<dbReference type="PANTHER" id="PTHR35004:SF7">
    <property type="entry name" value="INTEGRASE PROTEIN"/>
    <property type="match status" value="1"/>
</dbReference>
<dbReference type="AlphaFoldDB" id="A0A1Y3PCR2"/>
<dbReference type="Proteomes" id="UP000196475">
    <property type="component" value="Unassembled WGS sequence"/>
</dbReference>
<dbReference type="PANTHER" id="PTHR35004">
    <property type="entry name" value="TRANSPOSASE RV3428C-RELATED"/>
    <property type="match status" value="1"/>
</dbReference>
<protein>
    <recommendedName>
        <fullName evidence="1">Integrase catalytic domain-containing protein</fullName>
    </recommendedName>
</protein>
<feature type="domain" description="Integrase catalytic" evidence="1">
    <location>
        <begin position="105"/>
        <end position="281"/>
    </location>
</feature>
<dbReference type="GO" id="GO:0015074">
    <property type="term" value="P:DNA integration"/>
    <property type="evidence" value="ECO:0007669"/>
    <property type="project" value="InterPro"/>
</dbReference>
<comment type="caution">
    <text evidence="2">The sequence shown here is derived from an EMBL/GenBank/DDBJ whole genome shotgun (WGS) entry which is preliminary data.</text>
</comment>
<dbReference type="InterPro" id="IPR054353">
    <property type="entry name" value="IstA-like_C"/>
</dbReference>
<gene>
    <name evidence="2" type="ORF">BAA01_14040</name>
</gene>
<evidence type="ECO:0000313" key="2">
    <source>
        <dbReference type="EMBL" id="OUM85135.1"/>
    </source>
</evidence>
<dbReference type="NCBIfam" id="NF033546">
    <property type="entry name" value="transpos_IS21"/>
    <property type="match status" value="1"/>
</dbReference>
<sequence length="466" mass="53663">MRRIAKELHHSRKTVRKALQDPGPWEYRMSRPRPAPKVGPYRELVRQWLLEDRNAPRKQRHTARRIYQRLRDEHGYEGAESTIRRVVAQLRRELDTDGPEPFFVLSPAPGEMAQVDWGQAKIVLAGVPTVVHLFCVRLHYSGVPFVWASLHEKLEAFLEGHVRWFAWVNGVVEKMVYDNLTPVVRKIVQGHEGRELSERFVALRSHYVFDSVFANPGAAHEKGSVENLVGYVRRNVFTPVPHVESLDELNAKLLAWCEQERERWEEEKRALRPLPAGTFKPCVVHYLPVNKLSLVTYERNRYSVPTRCVGQMVRAEVYADRLEFYWRDQQVAVHPRAMGRGQTVLSLEHFLGALVRKPYAVTHAAVVRQLPEPYQTLRRRLMEHDPSGYREMVQVLLLHQEFAPEAVREAIQEALAAGIYLADGIRQLLLNRFDLRKEVHAGPTRGPAVPVGDPRRYDALLVGVGA</sequence>
<accession>A0A1Y3PCR2</accession>
<dbReference type="PROSITE" id="PS50994">
    <property type="entry name" value="INTEGRASE"/>
    <property type="match status" value="1"/>
</dbReference>